<accession>A0A2P2LV10</accession>
<evidence type="ECO:0000313" key="2">
    <source>
        <dbReference type="EMBL" id="MBX21786.1"/>
    </source>
</evidence>
<evidence type="ECO:0000256" key="1">
    <source>
        <dbReference type="SAM" id="Phobius"/>
    </source>
</evidence>
<name>A0A2P2LV10_RHIMU</name>
<proteinExistence type="predicted"/>
<sequence>MKLWPDLAFGGNSPVQESFKHSIIVVLPAPLGPTMRVRGLKKVTTCLFSGSKLRMPLISILSTVLILIPPSSLSPTIILYTIYITLLFLVFLKCRAYNQETNTLN</sequence>
<keyword evidence="1" id="KW-0812">Transmembrane</keyword>
<dbReference type="AlphaFoldDB" id="A0A2P2LV10"/>
<protein>
    <submittedName>
        <fullName evidence="2">DNA repair protein RAD50</fullName>
    </submittedName>
</protein>
<dbReference type="EMBL" id="GGEC01041302">
    <property type="protein sequence ID" value="MBX21786.1"/>
    <property type="molecule type" value="Transcribed_RNA"/>
</dbReference>
<organism evidence="2">
    <name type="scientific">Rhizophora mucronata</name>
    <name type="common">Asiatic mangrove</name>
    <dbReference type="NCBI Taxonomy" id="61149"/>
    <lineage>
        <taxon>Eukaryota</taxon>
        <taxon>Viridiplantae</taxon>
        <taxon>Streptophyta</taxon>
        <taxon>Embryophyta</taxon>
        <taxon>Tracheophyta</taxon>
        <taxon>Spermatophyta</taxon>
        <taxon>Magnoliopsida</taxon>
        <taxon>eudicotyledons</taxon>
        <taxon>Gunneridae</taxon>
        <taxon>Pentapetalae</taxon>
        <taxon>rosids</taxon>
        <taxon>fabids</taxon>
        <taxon>Malpighiales</taxon>
        <taxon>Rhizophoraceae</taxon>
        <taxon>Rhizophora</taxon>
    </lineage>
</organism>
<reference evidence="2" key="1">
    <citation type="submission" date="2018-02" db="EMBL/GenBank/DDBJ databases">
        <title>Rhizophora mucronata_Transcriptome.</title>
        <authorList>
            <person name="Meera S.P."/>
            <person name="Sreeshan A."/>
            <person name="Augustine A."/>
        </authorList>
    </citation>
    <scope>NUCLEOTIDE SEQUENCE</scope>
    <source>
        <tissue evidence="2">Leaf</tissue>
    </source>
</reference>
<keyword evidence="1" id="KW-0472">Membrane</keyword>
<feature type="transmembrane region" description="Helical" evidence="1">
    <location>
        <begin position="74"/>
        <end position="92"/>
    </location>
</feature>
<keyword evidence="1" id="KW-1133">Transmembrane helix</keyword>
<feature type="transmembrane region" description="Helical" evidence="1">
    <location>
        <begin position="45"/>
        <end position="68"/>
    </location>
</feature>